<dbReference type="RefSeq" id="WP_046442450.1">
    <property type="nucleotide sequence ID" value="NZ_CAUERS010000055.1"/>
</dbReference>
<accession>A0A0M2NLZ3</accession>
<evidence type="ECO:0000313" key="2">
    <source>
        <dbReference type="EMBL" id="KKI51986.1"/>
    </source>
</evidence>
<comment type="caution">
    <text evidence="2">The sequence shown here is derived from an EMBL/GenBank/DDBJ whole genome shotgun (WGS) entry which is preliminary data.</text>
</comment>
<reference evidence="2 3" key="1">
    <citation type="submission" date="2015-04" db="EMBL/GenBank/DDBJ databases">
        <title>Draft genome sequence of bacteremic isolate Catabacter hongkongensis type strain HKU16T.</title>
        <authorList>
            <person name="Lau S.K."/>
            <person name="Teng J.L."/>
            <person name="Huang Y."/>
            <person name="Curreem S.O."/>
            <person name="Tsui S.K."/>
            <person name="Woo P.C."/>
        </authorList>
    </citation>
    <scope>NUCLEOTIDE SEQUENCE [LARGE SCALE GENOMIC DNA]</scope>
    <source>
        <strain evidence="2 3">HKU16</strain>
    </source>
</reference>
<dbReference type="AlphaFoldDB" id="A0A0M2NLZ3"/>
<organism evidence="2 3">
    <name type="scientific">Christensenella hongkongensis</name>
    <dbReference type="NCBI Taxonomy" id="270498"/>
    <lineage>
        <taxon>Bacteria</taxon>
        <taxon>Bacillati</taxon>
        <taxon>Bacillota</taxon>
        <taxon>Clostridia</taxon>
        <taxon>Christensenellales</taxon>
        <taxon>Christensenellaceae</taxon>
        <taxon>Christensenella</taxon>
    </lineage>
</organism>
<evidence type="ECO:0000256" key="1">
    <source>
        <dbReference type="SAM" id="Phobius"/>
    </source>
</evidence>
<name>A0A0M2NLZ3_9FIRM</name>
<dbReference type="EMBL" id="LAYJ01000047">
    <property type="protein sequence ID" value="KKI51986.1"/>
    <property type="molecule type" value="Genomic_DNA"/>
</dbReference>
<evidence type="ECO:0008006" key="4">
    <source>
        <dbReference type="Google" id="ProtNLM"/>
    </source>
</evidence>
<proteinExistence type="predicted"/>
<gene>
    <name evidence="2" type="ORF">CHK_0503</name>
</gene>
<keyword evidence="1" id="KW-1133">Transmembrane helix</keyword>
<dbReference type="Proteomes" id="UP000034076">
    <property type="component" value="Unassembled WGS sequence"/>
</dbReference>
<dbReference type="STRING" id="270498.CHK_0503"/>
<keyword evidence="1" id="KW-0812">Transmembrane</keyword>
<feature type="transmembrane region" description="Helical" evidence="1">
    <location>
        <begin position="113"/>
        <end position="130"/>
    </location>
</feature>
<feature type="transmembrane region" description="Helical" evidence="1">
    <location>
        <begin position="86"/>
        <end position="107"/>
    </location>
</feature>
<keyword evidence="3" id="KW-1185">Reference proteome</keyword>
<sequence length="144" mass="16191">MKYGQISVKILNGAIIVCMMAIIALFTTTPVLAKYIFSLYIVQNLVFCYTAGAIALWFLFELRKLILSVRDGNPFVRRNVTSLKRLSLALALLMADFIFIFCFVPSISKLLCIALLLLGVLCAQVLAYLIERAAEYREEIDLTV</sequence>
<feature type="transmembrane region" description="Helical" evidence="1">
    <location>
        <begin position="12"/>
        <end position="33"/>
    </location>
</feature>
<dbReference type="OrthoDB" id="2087582at2"/>
<keyword evidence="1" id="KW-0472">Membrane</keyword>
<feature type="transmembrane region" description="Helical" evidence="1">
    <location>
        <begin position="39"/>
        <end position="60"/>
    </location>
</feature>
<protein>
    <recommendedName>
        <fullName evidence="4">DUF2975 domain-containing protein</fullName>
    </recommendedName>
</protein>
<evidence type="ECO:0000313" key="3">
    <source>
        <dbReference type="Proteomes" id="UP000034076"/>
    </source>
</evidence>